<organism evidence="2 3">
    <name type="scientific">Heligmosomoides polygyrus</name>
    <name type="common">Parasitic roundworm</name>
    <dbReference type="NCBI Taxonomy" id="6339"/>
    <lineage>
        <taxon>Eukaryota</taxon>
        <taxon>Metazoa</taxon>
        <taxon>Ecdysozoa</taxon>
        <taxon>Nematoda</taxon>
        <taxon>Chromadorea</taxon>
        <taxon>Rhabditida</taxon>
        <taxon>Rhabditina</taxon>
        <taxon>Rhabditomorpha</taxon>
        <taxon>Strongyloidea</taxon>
        <taxon>Heligmosomidae</taxon>
        <taxon>Heligmosomoides</taxon>
    </lineage>
</organism>
<evidence type="ECO:0000256" key="1">
    <source>
        <dbReference type="SAM" id="MobiDB-lite"/>
    </source>
</evidence>
<keyword evidence="2" id="KW-1185">Reference proteome</keyword>
<feature type="region of interest" description="Disordered" evidence="1">
    <location>
        <begin position="135"/>
        <end position="161"/>
    </location>
</feature>
<sequence>LLQSSGTSSGNEGVGRTAILTPCISAALTIPRENEIDLQNAKDLQKETGKVTRTEKDPQLDAVEEQPLVAQKKGQNEFVSFVEPAESKQTKSIATLEKRRLADSSERITNLPSYSNNLLMIGRLSQFFFLRKRGKSRRNRATSTASDPQAKTHGPGSRDNFPFWKTRHCHLVVTTTE</sequence>
<evidence type="ECO:0000313" key="3">
    <source>
        <dbReference type="WBParaSite" id="HPBE_0002415201-mRNA-1"/>
    </source>
</evidence>
<accession>A0A183GN82</accession>
<evidence type="ECO:0000313" key="2">
    <source>
        <dbReference type="Proteomes" id="UP000050761"/>
    </source>
</evidence>
<dbReference type="AlphaFoldDB" id="A0A183GN82"/>
<proteinExistence type="predicted"/>
<reference evidence="3" key="1">
    <citation type="submission" date="2019-09" db="UniProtKB">
        <authorList>
            <consortium name="WormBaseParasite"/>
        </authorList>
    </citation>
    <scope>IDENTIFICATION</scope>
</reference>
<protein>
    <submittedName>
        <fullName evidence="3">Uncharacterized protein</fullName>
    </submittedName>
</protein>
<name>A0A183GN82_HELPZ</name>
<dbReference type="WBParaSite" id="HPBE_0002415201-mRNA-1">
    <property type="protein sequence ID" value="HPBE_0002415201-mRNA-1"/>
    <property type="gene ID" value="HPBE_0002415201"/>
</dbReference>
<dbReference type="Proteomes" id="UP000050761">
    <property type="component" value="Unassembled WGS sequence"/>
</dbReference>